<gene>
    <name evidence="1" type="ORF">HHL27_04040</name>
</gene>
<dbReference type="Proteomes" id="UP000583556">
    <property type="component" value="Unassembled WGS sequence"/>
</dbReference>
<keyword evidence="2" id="KW-1185">Reference proteome</keyword>
<dbReference type="AlphaFoldDB" id="A0A7Y0G9B1"/>
<protein>
    <submittedName>
        <fullName evidence="1">Uncharacterized protein</fullName>
    </submittedName>
</protein>
<reference evidence="1 2" key="1">
    <citation type="submission" date="2020-04" db="EMBL/GenBank/DDBJ databases">
        <title>Novosphingobium sp. TW-4 isolated from soil.</title>
        <authorList>
            <person name="Dahal R.H."/>
            <person name="Chaudhary D.K."/>
        </authorList>
    </citation>
    <scope>NUCLEOTIDE SEQUENCE [LARGE SCALE GENOMIC DNA]</scope>
    <source>
        <strain evidence="1 2">TW-4</strain>
    </source>
</reference>
<comment type="caution">
    <text evidence="1">The sequence shown here is derived from an EMBL/GenBank/DDBJ whole genome shotgun (WGS) entry which is preliminary data.</text>
</comment>
<sequence>MANILDAGLYVPGTILVQSPYDLDDYVDAAEAAERFALAKHMLFSNFCQLLGATRVTVTQMDVITSDTVQTMKADGGRLMTKGKLGIRRAANDSLSSQLSLVDEYDGGSPDLEAAENLLRTHRLAGDSNMKSLLQARASTVNPITKRTLTLNLSAEGNKNLKVVAQLKLPSATFDAEYQSTLKQTKEYALTLEVVFP</sequence>
<evidence type="ECO:0000313" key="2">
    <source>
        <dbReference type="Proteomes" id="UP000583556"/>
    </source>
</evidence>
<name>A0A7Y0G9B1_9SPHN</name>
<evidence type="ECO:0000313" key="1">
    <source>
        <dbReference type="EMBL" id="NML92843.1"/>
    </source>
</evidence>
<proteinExistence type="predicted"/>
<dbReference type="EMBL" id="JABBGM010000002">
    <property type="protein sequence ID" value="NML92843.1"/>
    <property type="molecule type" value="Genomic_DNA"/>
</dbReference>
<organism evidence="1 2">
    <name type="scientific">Novosphingobium olei</name>
    <dbReference type="NCBI Taxonomy" id="2728851"/>
    <lineage>
        <taxon>Bacteria</taxon>
        <taxon>Pseudomonadati</taxon>
        <taxon>Pseudomonadota</taxon>
        <taxon>Alphaproteobacteria</taxon>
        <taxon>Sphingomonadales</taxon>
        <taxon>Sphingomonadaceae</taxon>
        <taxon>Novosphingobium</taxon>
    </lineage>
</organism>
<accession>A0A7Y0G9B1</accession>
<dbReference type="RefSeq" id="WP_169492130.1">
    <property type="nucleotide sequence ID" value="NZ_JABBGM010000002.1"/>
</dbReference>